<dbReference type="EMBL" id="BLIN01000005">
    <property type="protein sequence ID" value="GFE10946.1"/>
    <property type="molecule type" value="Genomic_DNA"/>
</dbReference>
<dbReference type="RefSeq" id="WP_159481681.1">
    <property type="nucleotide sequence ID" value="NZ_BAAATH010000001.1"/>
</dbReference>
<comment type="caution">
    <text evidence="3">The sequence shown here is derived from an EMBL/GenBank/DDBJ whole genome shotgun (WGS) entry which is preliminary data.</text>
</comment>
<evidence type="ECO:0000256" key="1">
    <source>
        <dbReference type="SAM" id="SignalP"/>
    </source>
</evidence>
<protein>
    <recommendedName>
        <fullName evidence="2">BP74 N-terminal domain-containing protein</fullName>
    </recommendedName>
</protein>
<keyword evidence="1" id="KW-0732">Signal</keyword>
<evidence type="ECO:0000313" key="4">
    <source>
        <dbReference type="Proteomes" id="UP000435837"/>
    </source>
</evidence>
<feature type="signal peptide" evidence="1">
    <location>
        <begin position="1"/>
        <end position="21"/>
    </location>
</feature>
<reference evidence="3 4" key="1">
    <citation type="submission" date="2019-12" db="EMBL/GenBank/DDBJ databases">
        <title>Whole genome shotgun sequence of Streptomyces caniferus NBRC 15389.</title>
        <authorList>
            <person name="Ichikawa N."/>
            <person name="Kimura A."/>
            <person name="Kitahashi Y."/>
            <person name="Komaki H."/>
            <person name="Tamura T."/>
        </authorList>
    </citation>
    <scope>NUCLEOTIDE SEQUENCE [LARGE SCALE GENOMIC DNA]</scope>
    <source>
        <strain evidence="3 4">NBRC 15389</strain>
    </source>
</reference>
<gene>
    <name evidence="3" type="ORF">Scani_72140</name>
</gene>
<dbReference type="InterPro" id="IPR056422">
    <property type="entry name" value="BP74_N"/>
</dbReference>
<name>A0A640SLD8_9ACTN</name>
<sequence>MRRISTRIGMLAAAAVLAVVAAGPAQGKQAGDAAHRTRDESAAYFVMTDVTRSEFVIKLTDPRKIQHARDLLSGASHSEPHVVGRIDKRPVPYNWRWSFHLRPETIDFFDFAIEVCDATTPYVEDHLDEAGGPFLPGLVWCPWTSKLVREVPQP</sequence>
<feature type="domain" description="BP74 N-terminal" evidence="2">
    <location>
        <begin position="42"/>
        <end position="153"/>
    </location>
</feature>
<dbReference type="Pfam" id="PF23621">
    <property type="entry name" value="BP74_N"/>
    <property type="match status" value="1"/>
</dbReference>
<feature type="chain" id="PRO_5039693890" description="BP74 N-terminal domain-containing protein" evidence="1">
    <location>
        <begin position="22"/>
        <end position="154"/>
    </location>
</feature>
<organism evidence="3 4">
    <name type="scientific">Streptomyces caniferus</name>
    <dbReference type="NCBI Taxonomy" id="285557"/>
    <lineage>
        <taxon>Bacteria</taxon>
        <taxon>Bacillati</taxon>
        <taxon>Actinomycetota</taxon>
        <taxon>Actinomycetes</taxon>
        <taxon>Kitasatosporales</taxon>
        <taxon>Streptomycetaceae</taxon>
        <taxon>Streptomyces</taxon>
    </lineage>
</organism>
<accession>A0A640SLD8</accession>
<dbReference type="Proteomes" id="UP000435837">
    <property type="component" value="Unassembled WGS sequence"/>
</dbReference>
<evidence type="ECO:0000313" key="3">
    <source>
        <dbReference type="EMBL" id="GFE10946.1"/>
    </source>
</evidence>
<dbReference type="InterPro" id="IPR053344">
    <property type="entry name" value="cAMP-inducible_BP74-like"/>
</dbReference>
<proteinExistence type="predicted"/>
<dbReference type="OrthoDB" id="1495671at2"/>
<dbReference type="AlphaFoldDB" id="A0A640SLD8"/>
<dbReference type="PANTHER" id="PTHR35883:SF1">
    <property type="entry name" value="CALMODULIN-BINDING PROTEIN CAM-BP15-RELATED"/>
    <property type="match status" value="1"/>
</dbReference>
<dbReference type="PANTHER" id="PTHR35883">
    <property type="entry name" value="CYCLIC AMP-INDUCIBLE PROTEIN BP74-RELATED"/>
    <property type="match status" value="1"/>
</dbReference>
<evidence type="ECO:0000259" key="2">
    <source>
        <dbReference type="Pfam" id="PF23621"/>
    </source>
</evidence>